<protein>
    <submittedName>
        <fullName evidence="2">Uncharacterized protein</fullName>
    </submittedName>
</protein>
<comment type="caution">
    <text evidence="2">The sequence shown here is derived from an EMBL/GenBank/DDBJ whole genome shotgun (WGS) entry which is preliminary data.</text>
</comment>
<keyword evidence="1" id="KW-0812">Transmembrane</keyword>
<dbReference type="AlphaFoldDB" id="A0AAD5N5T2"/>
<feature type="transmembrane region" description="Helical" evidence="1">
    <location>
        <begin position="5"/>
        <end position="23"/>
    </location>
</feature>
<evidence type="ECO:0000313" key="2">
    <source>
        <dbReference type="EMBL" id="KAJ1358424.1"/>
    </source>
</evidence>
<keyword evidence="3" id="KW-1185">Reference proteome</keyword>
<organism evidence="2 3">
    <name type="scientific">Parelaphostrongylus tenuis</name>
    <name type="common">Meningeal worm</name>
    <dbReference type="NCBI Taxonomy" id="148309"/>
    <lineage>
        <taxon>Eukaryota</taxon>
        <taxon>Metazoa</taxon>
        <taxon>Ecdysozoa</taxon>
        <taxon>Nematoda</taxon>
        <taxon>Chromadorea</taxon>
        <taxon>Rhabditida</taxon>
        <taxon>Rhabditina</taxon>
        <taxon>Rhabditomorpha</taxon>
        <taxon>Strongyloidea</taxon>
        <taxon>Metastrongylidae</taxon>
        <taxon>Parelaphostrongylus</taxon>
    </lineage>
</organism>
<keyword evidence="1" id="KW-1133">Transmembrane helix</keyword>
<reference evidence="2" key="1">
    <citation type="submission" date="2021-06" db="EMBL/GenBank/DDBJ databases">
        <title>Parelaphostrongylus tenuis whole genome reference sequence.</title>
        <authorList>
            <person name="Garwood T.J."/>
            <person name="Larsen P.A."/>
            <person name="Fountain-Jones N.M."/>
            <person name="Garbe J.R."/>
            <person name="Macchietto M.G."/>
            <person name="Kania S.A."/>
            <person name="Gerhold R.W."/>
            <person name="Richards J.E."/>
            <person name="Wolf T.M."/>
        </authorList>
    </citation>
    <scope>NUCLEOTIDE SEQUENCE</scope>
    <source>
        <strain evidence="2">MNPRO001-30</strain>
        <tissue evidence="2">Meninges</tissue>
    </source>
</reference>
<keyword evidence="1" id="KW-0472">Membrane</keyword>
<sequence>MEEKISTRIIFYIAFAFRANYLATFPRRIVVVVIPPVAVATTTTTTSIRLDSSVRRRYSMAIVVVLAMMNSGCDLNQPASTVICPRPANDTPACFSTTLIAIVCVDLRALR</sequence>
<evidence type="ECO:0000256" key="1">
    <source>
        <dbReference type="SAM" id="Phobius"/>
    </source>
</evidence>
<evidence type="ECO:0000313" key="3">
    <source>
        <dbReference type="Proteomes" id="UP001196413"/>
    </source>
</evidence>
<proteinExistence type="predicted"/>
<feature type="transmembrane region" description="Helical" evidence="1">
    <location>
        <begin position="29"/>
        <end position="50"/>
    </location>
</feature>
<name>A0AAD5N5T2_PARTN</name>
<accession>A0AAD5N5T2</accession>
<dbReference type="Proteomes" id="UP001196413">
    <property type="component" value="Unassembled WGS sequence"/>
</dbReference>
<dbReference type="EMBL" id="JAHQIW010003376">
    <property type="protein sequence ID" value="KAJ1358424.1"/>
    <property type="molecule type" value="Genomic_DNA"/>
</dbReference>
<gene>
    <name evidence="2" type="ORF">KIN20_016846</name>
</gene>